<organism evidence="6 7">
    <name type="scientific">Ensifer oleiphilus</name>
    <dbReference type="NCBI Taxonomy" id="2742698"/>
    <lineage>
        <taxon>Bacteria</taxon>
        <taxon>Pseudomonadati</taxon>
        <taxon>Pseudomonadota</taxon>
        <taxon>Alphaproteobacteria</taxon>
        <taxon>Hyphomicrobiales</taxon>
        <taxon>Rhizobiaceae</taxon>
        <taxon>Sinorhizobium/Ensifer group</taxon>
        <taxon>Ensifer</taxon>
    </lineage>
</organism>
<dbReference type="EMBL" id="JABWDU010000010">
    <property type="protein sequence ID" value="NVD42615.1"/>
    <property type="molecule type" value="Genomic_DNA"/>
</dbReference>
<reference evidence="6 7" key="1">
    <citation type="submission" date="2020-06" db="EMBL/GenBank/DDBJ databases">
        <authorList>
            <person name="Grouzdev D.S."/>
        </authorList>
    </citation>
    <scope>NUCLEOTIDE SEQUENCE [LARGE SCALE GENOMIC DNA]</scope>
    <source>
        <strain evidence="6 7">HO-A22</strain>
    </source>
</reference>
<feature type="domain" description="Solute-binding protein family 5" evidence="5">
    <location>
        <begin position="82"/>
        <end position="440"/>
    </location>
</feature>
<dbReference type="Gene3D" id="3.10.105.10">
    <property type="entry name" value="Dipeptide-binding Protein, Domain 3"/>
    <property type="match status" value="1"/>
</dbReference>
<dbReference type="Gene3D" id="3.40.190.10">
    <property type="entry name" value="Periplasmic binding protein-like II"/>
    <property type="match status" value="1"/>
</dbReference>
<proteinExistence type="inferred from homology"/>
<dbReference type="PANTHER" id="PTHR30290">
    <property type="entry name" value="PERIPLASMIC BINDING COMPONENT OF ABC TRANSPORTER"/>
    <property type="match status" value="1"/>
</dbReference>
<name>A0A7Y6UQK8_9HYPH</name>
<keyword evidence="4" id="KW-0732">Signal</keyword>
<comment type="subcellular location">
    <subcellularLocation>
        <location evidence="1">Periplasm</location>
    </subcellularLocation>
</comment>
<dbReference type="GO" id="GO:0015833">
    <property type="term" value="P:peptide transport"/>
    <property type="evidence" value="ECO:0007669"/>
    <property type="project" value="TreeGrafter"/>
</dbReference>
<keyword evidence="3" id="KW-0813">Transport</keyword>
<evidence type="ECO:0000256" key="1">
    <source>
        <dbReference type="ARBA" id="ARBA00004418"/>
    </source>
</evidence>
<dbReference type="PIRSF" id="PIRSF002741">
    <property type="entry name" value="MppA"/>
    <property type="match status" value="1"/>
</dbReference>
<dbReference type="CDD" id="cd08512">
    <property type="entry name" value="PBP2_NikA_DppA_OppA_like_7"/>
    <property type="match status" value="1"/>
</dbReference>
<accession>A0A7Y6UQK8</accession>
<dbReference type="RefSeq" id="WP_176355975.1">
    <property type="nucleotide sequence ID" value="NZ_JABWDU010000010.1"/>
</dbReference>
<evidence type="ECO:0000256" key="3">
    <source>
        <dbReference type="ARBA" id="ARBA00022448"/>
    </source>
</evidence>
<evidence type="ECO:0000313" key="6">
    <source>
        <dbReference type="EMBL" id="NVD42615.1"/>
    </source>
</evidence>
<keyword evidence="7" id="KW-1185">Reference proteome</keyword>
<dbReference type="AlphaFoldDB" id="A0A7Y6UQK8"/>
<evidence type="ECO:0000259" key="5">
    <source>
        <dbReference type="Pfam" id="PF00496"/>
    </source>
</evidence>
<protein>
    <submittedName>
        <fullName evidence="6">ABC transporter substrate-binding protein</fullName>
    </submittedName>
</protein>
<dbReference type="SUPFAM" id="SSF53850">
    <property type="entry name" value="Periplasmic binding protein-like II"/>
    <property type="match status" value="1"/>
</dbReference>
<dbReference type="PANTHER" id="PTHR30290:SF10">
    <property type="entry name" value="PERIPLASMIC OLIGOPEPTIDE-BINDING PROTEIN-RELATED"/>
    <property type="match status" value="1"/>
</dbReference>
<dbReference type="GO" id="GO:1904680">
    <property type="term" value="F:peptide transmembrane transporter activity"/>
    <property type="evidence" value="ECO:0007669"/>
    <property type="project" value="TreeGrafter"/>
</dbReference>
<sequence length="525" mass="57082">MKRRDLLKTAGFAAFALGAGMPLLRGRPAIAADGTSIFTLAYPAGFPDLDPATSFSNDGAVLANTYETLTRYIPARDGAEAKVEPLLAESWQASPDGLTWTFRLRPGIKFHDGADLTAQAVKASIERTKKIGGGASFIWAPVETIETPDAATVIMRLKTAQPMDITAAAGFAAWIYSPGSIDKDNAWFNAGNSAGTGPYKIESYEPGQRAILTRNESYWAGWSEGAFDKVVFEIIEDVVLAQSKLESGEADWTFGIPYDNLESLKEHPELKVVSNPSFETLVGMYNTRRAPLDNAKVRQALSVAFPYDDVISAGTAGLGARARGVIPPGIWGHDAEAPIPATDLEKARALLAEAGIAEGGLELTLTYATGDALEALAGELWKANLEQLGITLTLQPMAWEAQWQLAKADPAAGQDIFLMYWWPTFVTPYDYLFNLFHSETAPNFNLGYYANPEFDKLIDEANTLSATDRHAAEVSFKKAQRILIDEAAAVFVVDKPNVHILRADIKNYADNPAYGHVTFVHQLSR</sequence>
<dbReference type="GO" id="GO:0043190">
    <property type="term" value="C:ATP-binding cassette (ABC) transporter complex"/>
    <property type="evidence" value="ECO:0007669"/>
    <property type="project" value="InterPro"/>
</dbReference>
<evidence type="ECO:0000313" key="7">
    <source>
        <dbReference type="Proteomes" id="UP000520198"/>
    </source>
</evidence>
<evidence type="ECO:0000256" key="4">
    <source>
        <dbReference type="ARBA" id="ARBA00022729"/>
    </source>
</evidence>
<dbReference type="GO" id="GO:0030288">
    <property type="term" value="C:outer membrane-bounded periplasmic space"/>
    <property type="evidence" value="ECO:0007669"/>
    <property type="project" value="UniProtKB-ARBA"/>
</dbReference>
<comment type="similarity">
    <text evidence="2">Belongs to the bacterial solute-binding protein 5 family.</text>
</comment>
<dbReference type="InterPro" id="IPR039424">
    <property type="entry name" value="SBP_5"/>
</dbReference>
<dbReference type="Pfam" id="PF00496">
    <property type="entry name" value="SBP_bac_5"/>
    <property type="match status" value="1"/>
</dbReference>
<comment type="caution">
    <text evidence="6">The sequence shown here is derived from an EMBL/GenBank/DDBJ whole genome shotgun (WGS) entry which is preliminary data.</text>
</comment>
<evidence type="ECO:0000256" key="2">
    <source>
        <dbReference type="ARBA" id="ARBA00005695"/>
    </source>
</evidence>
<dbReference type="Gene3D" id="3.90.76.10">
    <property type="entry name" value="Dipeptide-binding Protein, Domain 1"/>
    <property type="match status" value="1"/>
</dbReference>
<dbReference type="Proteomes" id="UP000520198">
    <property type="component" value="Unassembled WGS sequence"/>
</dbReference>
<dbReference type="InterPro" id="IPR030678">
    <property type="entry name" value="Peptide/Ni-bd"/>
</dbReference>
<gene>
    <name evidence="6" type="ORF">HT585_27470</name>
</gene>
<dbReference type="InterPro" id="IPR000914">
    <property type="entry name" value="SBP_5_dom"/>
</dbReference>